<dbReference type="Proteomes" id="UP000474640">
    <property type="component" value="Unassembled WGS sequence"/>
</dbReference>
<dbReference type="EMBL" id="JAABOJ010000020">
    <property type="protein sequence ID" value="KAF3279743.1"/>
    <property type="molecule type" value="Genomic_DNA"/>
</dbReference>
<accession>A0A7C8V9A4</accession>
<reference evidence="1 2" key="1">
    <citation type="submission" date="2020-01" db="EMBL/GenBank/DDBJ databases">
        <authorList>
            <person name="Palmer J.M."/>
        </authorList>
    </citation>
    <scope>NUCLEOTIDE SEQUENCE [LARGE SCALE GENOMIC DNA]</scope>
    <source>
        <strain evidence="1 2">TWF970</strain>
    </source>
</reference>
<sequence>MCHPTTAHLSTRPYAAAGRLALLDVVEISWLWPVLLRPSAAREKKKRALELSMCIDSKPPFHPCKKSAVASYLHGFGSSDDDGMQLLEGADGNCISKNRFNSENFRV</sequence>
<dbReference type="AlphaFoldDB" id="A0A7C8V9A4"/>
<evidence type="ECO:0000313" key="2">
    <source>
        <dbReference type="Proteomes" id="UP000474640"/>
    </source>
</evidence>
<proteinExistence type="predicted"/>
<protein>
    <submittedName>
        <fullName evidence="1">Uncharacterized protein</fullName>
    </submittedName>
</protein>
<gene>
    <name evidence="1" type="ORF">TWF970_003778</name>
</gene>
<organism evidence="1 2">
    <name type="scientific">Orbilia oligospora</name>
    <name type="common">Nematode-trapping fungus</name>
    <name type="synonym">Arthrobotrys oligospora</name>
    <dbReference type="NCBI Taxonomy" id="2813651"/>
    <lineage>
        <taxon>Eukaryota</taxon>
        <taxon>Fungi</taxon>
        <taxon>Dikarya</taxon>
        <taxon>Ascomycota</taxon>
        <taxon>Pezizomycotina</taxon>
        <taxon>Orbiliomycetes</taxon>
        <taxon>Orbiliales</taxon>
        <taxon>Orbiliaceae</taxon>
        <taxon>Orbilia</taxon>
    </lineage>
</organism>
<name>A0A7C8V9A4_ORBOL</name>
<comment type="caution">
    <text evidence="1">The sequence shown here is derived from an EMBL/GenBank/DDBJ whole genome shotgun (WGS) entry which is preliminary data.</text>
</comment>
<evidence type="ECO:0000313" key="1">
    <source>
        <dbReference type="EMBL" id="KAF3279743.1"/>
    </source>
</evidence>